<feature type="compositionally biased region" description="Basic and acidic residues" evidence="1">
    <location>
        <begin position="7"/>
        <end position="16"/>
    </location>
</feature>
<organism evidence="2 3">
    <name type="scientific">Allacma fusca</name>
    <dbReference type="NCBI Taxonomy" id="39272"/>
    <lineage>
        <taxon>Eukaryota</taxon>
        <taxon>Metazoa</taxon>
        <taxon>Ecdysozoa</taxon>
        <taxon>Arthropoda</taxon>
        <taxon>Hexapoda</taxon>
        <taxon>Collembola</taxon>
        <taxon>Symphypleona</taxon>
        <taxon>Sminthuridae</taxon>
        <taxon>Allacma</taxon>
    </lineage>
</organism>
<sequence length="557" mass="59670">MDMEVGEDGRNEDSREVLSSVSDCTRDDRQTDLAQVARCFEESEGGGSCNSGSRSPLVTYKDTSTWTAEDGMPSPIETSPVSSPILSHSNFVFPTDIEPPSAVVLSSSGKPCKTRTHSSGCHSGLSHSHSQGRHHHHHSHQHRQHRRQQKIINPQQLSECFTVSSQLMSREARLYENVPTTASGLENLGILLSEYHPSNSSSSGQLLSHSSNNSNETASTSNNSGKNSSSANLNNELLSVTDLLGVGPPSRTSWADSGRESLSFDGENNNSNGSSKNLLLYPPPPPIPLSVGPNHSNFGNMSSLHHHNCSSPLHMSSNGNNIIQNSGAGSSRKSRRDRLVRQKQAIEETFHPIDKMGTNGTGMSQYLAVPSPRKGVISGGMIASNLANAAASPINLQRHPNSAQMLLQENKKSHPLIPCESPYILTATNEWTHGGKMGRNKSPQRMGGASGGACGNGGHSVAARLAKSSGKYHQSFDYGELPSHQMFPKRHLLAQGQRHFSHQLAATHTSNNGSSHNVGQDNNPGSSGPQQCSGYVAGASGHLAPHQHRSFPAGLFR</sequence>
<evidence type="ECO:0000256" key="1">
    <source>
        <dbReference type="SAM" id="MobiDB-lite"/>
    </source>
</evidence>
<feature type="compositionally biased region" description="Low complexity" evidence="1">
    <location>
        <begin position="316"/>
        <end position="331"/>
    </location>
</feature>
<feature type="compositionally biased region" description="Low complexity" evidence="1">
    <location>
        <begin position="268"/>
        <end position="280"/>
    </location>
</feature>
<accession>A0A8J2K8F1</accession>
<gene>
    <name evidence="2" type="ORF">AFUS01_LOCUS22065</name>
</gene>
<dbReference type="EMBL" id="CAJVCH010252375">
    <property type="protein sequence ID" value="CAG7733634.1"/>
    <property type="molecule type" value="Genomic_DNA"/>
</dbReference>
<feature type="compositionally biased region" description="Low complexity" evidence="1">
    <location>
        <begin position="198"/>
        <end position="232"/>
    </location>
</feature>
<comment type="caution">
    <text evidence="2">The sequence shown here is derived from an EMBL/GenBank/DDBJ whole genome shotgun (WGS) entry which is preliminary data.</text>
</comment>
<feature type="compositionally biased region" description="Polar residues" evidence="1">
    <location>
        <begin position="507"/>
        <end position="533"/>
    </location>
</feature>
<proteinExistence type="predicted"/>
<feature type="region of interest" description="Disordered" evidence="1">
    <location>
        <begin position="309"/>
        <end position="339"/>
    </location>
</feature>
<evidence type="ECO:0000313" key="2">
    <source>
        <dbReference type="EMBL" id="CAG7733634.1"/>
    </source>
</evidence>
<feature type="region of interest" description="Disordered" evidence="1">
    <location>
        <begin position="507"/>
        <end position="557"/>
    </location>
</feature>
<feature type="compositionally biased region" description="Low complexity" evidence="1">
    <location>
        <begin position="117"/>
        <end position="129"/>
    </location>
</feature>
<dbReference type="Proteomes" id="UP000708208">
    <property type="component" value="Unassembled WGS sequence"/>
</dbReference>
<feature type="region of interest" description="Disordered" evidence="1">
    <location>
        <begin position="1"/>
        <end position="29"/>
    </location>
</feature>
<name>A0A8J2K8F1_9HEXA</name>
<protein>
    <submittedName>
        <fullName evidence="2">Uncharacterized protein</fullName>
    </submittedName>
</protein>
<dbReference type="AlphaFoldDB" id="A0A8J2K8F1"/>
<feature type="region of interest" description="Disordered" evidence="1">
    <location>
        <begin position="197"/>
        <end position="232"/>
    </location>
</feature>
<feature type="compositionally biased region" description="Basic residues" evidence="1">
    <location>
        <begin position="130"/>
        <end position="149"/>
    </location>
</feature>
<reference evidence="2" key="1">
    <citation type="submission" date="2021-06" db="EMBL/GenBank/DDBJ databases">
        <authorList>
            <person name="Hodson N. C."/>
            <person name="Mongue J. A."/>
            <person name="Jaron S. K."/>
        </authorList>
    </citation>
    <scope>NUCLEOTIDE SEQUENCE</scope>
</reference>
<feature type="region of interest" description="Disordered" evidence="1">
    <location>
        <begin position="104"/>
        <end position="149"/>
    </location>
</feature>
<evidence type="ECO:0000313" key="3">
    <source>
        <dbReference type="Proteomes" id="UP000708208"/>
    </source>
</evidence>
<keyword evidence="3" id="KW-1185">Reference proteome</keyword>
<feature type="region of interest" description="Disordered" evidence="1">
    <location>
        <begin position="249"/>
        <end position="294"/>
    </location>
</feature>